<keyword evidence="2" id="KW-0732">Signal</keyword>
<evidence type="ECO:0000256" key="2">
    <source>
        <dbReference type="SAM" id="SignalP"/>
    </source>
</evidence>
<organism evidence="3 4">
    <name type="scientific">Corynebacterium pseudodiphtheriticum</name>
    <dbReference type="NCBI Taxonomy" id="37637"/>
    <lineage>
        <taxon>Bacteria</taxon>
        <taxon>Bacillati</taxon>
        <taxon>Actinomycetota</taxon>
        <taxon>Actinomycetes</taxon>
        <taxon>Mycobacteriales</taxon>
        <taxon>Corynebacteriaceae</taxon>
        <taxon>Corynebacterium</taxon>
    </lineage>
</organism>
<sequence length="371" mass="39358">MLNKRVVVAIAALGSLAIPSVSTISPVAHAQEIAPVVADDASKQVIVDQPRVGDAKITGKVLLEDGQNTQSVTVLFPQRLHSEQVQVTREGTAGTDLVAFEYTVPTLRPLQEGETVTVGIAGKTNTFQTVTVQKALTPETNPAPVPDPGNEQKPEVEQPAPQPQDKEQQPEGGNKPGEGQQSPMPEDGKKPEGEQKPEGEAKPEGEQQVPNPETEKKPEADEQKPAGDAEDTKPGDKDKQPGGKEQQPEKPGMSENKPADPKTPENEGMKPGENQPEGQKPSEEKKPEAPKAPEKKPEAPKLPGEGGKKPEIDKGALQGSSNVGDFFKTLAAVGGVVGVVSGVVKLFTQGFSDAHFLQPLRGFLAQFNIKI</sequence>
<feature type="signal peptide" evidence="2">
    <location>
        <begin position="1"/>
        <end position="30"/>
    </location>
</feature>
<evidence type="ECO:0000313" key="3">
    <source>
        <dbReference type="EMBL" id="MDK4307322.1"/>
    </source>
</evidence>
<feature type="chain" id="PRO_5043037763" evidence="2">
    <location>
        <begin position="31"/>
        <end position="371"/>
    </location>
</feature>
<feature type="compositionally biased region" description="Basic and acidic residues" evidence="1">
    <location>
        <begin position="280"/>
        <end position="299"/>
    </location>
</feature>
<comment type="caution">
    <text evidence="3">The sequence shown here is derived from an EMBL/GenBank/DDBJ whole genome shotgun (WGS) entry which is preliminary data.</text>
</comment>
<protein>
    <submittedName>
        <fullName evidence="3">Uncharacterized protein</fullName>
    </submittedName>
</protein>
<dbReference type="RefSeq" id="WP_284589053.1">
    <property type="nucleotide sequence ID" value="NZ_JASNUC010000009.1"/>
</dbReference>
<dbReference type="EMBL" id="JASNVH010000010">
    <property type="protein sequence ID" value="MDK4307322.1"/>
    <property type="molecule type" value="Genomic_DNA"/>
</dbReference>
<feature type="compositionally biased region" description="Basic and acidic residues" evidence="1">
    <location>
        <begin position="213"/>
        <end position="248"/>
    </location>
</feature>
<proteinExistence type="predicted"/>
<dbReference type="AlphaFoldDB" id="A0AAP4BR48"/>
<feature type="compositionally biased region" description="Basic and acidic residues" evidence="1">
    <location>
        <begin position="186"/>
        <end position="205"/>
    </location>
</feature>
<name>A0AAP4BR48_9CORY</name>
<accession>A0AAP4BR48</accession>
<feature type="compositionally biased region" description="Basic and acidic residues" evidence="1">
    <location>
        <begin position="257"/>
        <end position="270"/>
    </location>
</feature>
<feature type="region of interest" description="Disordered" evidence="1">
    <location>
        <begin position="135"/>
        <end position="317"/>
    </location>
</feature>
<reference evidence="3" key="1">
    <citation type="submission" date="2023-05" db="EMBL/GenBank/DDBJ databases">
        <title>Metabolic capabilities are highly conserved among human nasal-associated Corynebacterium species in pangenomic analyses.</title>
        <authorList>
            <person name="Tran T.H."/>
            <person name="Roberts A.Q."/>
            <person name="Escapa I.F."/>
            <person name="Gao W."/>
            <person name="Conlan S."/>
            <person name="Kong H."/>
            <person name="Segre J.A."/>
            <person name="Kelly M.S."/>
            <person name="Lemon K.P."/>
        </authorList>
    </citation>
    <scope>NUCLEOTIDE SEQUENCE</scope>
    <source>
        <strain evidence="3">KPL2773</strain>
    </source>
</reference>
<gene>
    <name evidence="3" type="ORF">QPX42_07185</name>
</gene>
<evidence type="ECO:0000313" key="4">
    <source>
        <dbReference type="Proteomes" id="UP001224412"/>
    </source>
</evidence>
<dbReference type="Proteomes" id="UP001224412">
    <property type="component" value="Unassembled WGS sequence"/>
</dbReference>
<evidence type="ECO:0000256" key="1">
    <source>
        <dbReference type="SAM" id="MobiDB-lite"/>
    </source>
</evidence>